<evidence type="ECO:0000313" key="2">
    <source>
        <dbReference type="Proteomes" id="UP000325081"/>
    </source>
</evidence>
<dbReference type="EMBL" id="BKCP01008515">
    <property type="protein sequence ID" value="GER49301.1"/>
    <property type="molecule type" value="Genomic_DNA"/>
</dbReference>
<dbReference type="Proteomes" id="UP000325081">
    <property type="component" value="Unassembled WGS sequence"/>
</dbReference>
<evidence type="ECO:0000313" key="1">
    <source>
        <dbReference type="EMBL" id="GER49301.1"/>
    </source>
</evidence>
<gene>
    <name evidence="1" type="ORF">STAS_26524</name>
</gene>
<accession>A0A5A7QZ81</accession>
<comment type="caution">
    <text evidence="1">The sequence shown here is derived from an EMBL/GenBank/DDBJ whole genome shotgun (WGS) entry which is preliminary data.</text>
</comment>
<dbReference type="AlphaFoldDB" id="A0A5A7QZ81"/>
<proteinExistence type="predicted"/>
<reference evidence="2" key="1">
    <citation type="journal article" date="2019" name="Curr. Biol.">
        <title>Genome Sequence of Striga asiatica Provides Insight into the Evolution of Plant Parasitism.</title>
        <authorList>
            <person name="Yoshida S."/>
            <person name="Kim S."/>
            <person name="Wafula E.K."/>
            <person name="Tanskanen J."/>
            <person name="Kim Y.M."/>
            <person name="Honaas L."/>
            <person name="Yang Z."/>
            <person name="Spallek T."/>
            <person name="Conn C.E."/>
            <person name="Ichihashi Y."/>
            <person name="Cheong K."/>
            <person name="Cui S."/>
            <person name="Der J.P."/>
            <person name="Gundlach H."/>
            <person name="Jiao Y."/>
            <person name="Hori C."/>
            <person name="Ishida J.K."/>
            <person name="Kasahara H."/>
            <person name="Kiba T."/>
            <person name="Kim M.S."/>
            <person name="Koo N."/>
            <person name="Laohavisit A."/>
            <person name="Lee Y.H."/>
            <person name="Lumba S."/>
            <person name="McCourt P."/>
            <person name="Mortimer J.C."/>
            <person name="Mutuku J.M."/>
            <person name="Nomura T."/>
            <person name="Sasaki-Sekimoto Y."/>
            <person name="Seto Y."/>
            <person name="Wang Y."/>
            <person name="Wakatake T."/>
            <person name="Sakakibara H."/>
            <person name="Demura T."/>
            <person name="Yamaguchi S."/>
            <person name="Yoneyama K."/>
            <person name="Manabe R.I."/>
            <person name="Nelson D.C."/>
            <person name="Schulman A.H."/>
            <person name="Timko M.P."/>
            <person name="dePamphilis C.W."/>
            <person name="Choi D."/>
            <person name="Shirasu K."/>
        </authorList>
    </citation>
    <scope>NUCLEOTIDE SEQUENCE [LARGE SCALE GENOMIC DNA]</scope>
    <source>
        <strain evidence="2">cv. UVA1</strain>
    </source>
</reference>
<organism evidence="1 2">
    <name type="scientific">Striga asiatica</name>
    <name type="common">Asiatic witchweed</name>
    <name type="synonym">Buchnera asiatica</name>
    <dbReference type="NCBI Taxonomy" id="4170"/>
    <lineage>
        <taxon>Eukaryota</taxon>
        <taxon>Viridiplantae</taxon>
        <taxon>Streptophyta</taxon>
        <taxon>Embryophyta</taxon>
        <taxon>Tracheophyta</taxon>
        <taxon>Spermatophyta</taxon>
        <taxon>Magnoliopsida</taxon>
        <taxon>eudicotyledons</taxon>
        <taxon>Gunneridae</taxon>
        <taxon>Pentapetalae</taxon>
        <taxon>asterids</taxon>
        <taxon>lamiids</taxon>
        <taxon>Lamiales</taxon>
        <taxon>Orobanchaceae</taxon>
        <taxon>Buchnereae</taxon>
        <taxon>Striga</taxon>
    </lineage>
</organism>
<protein>
    <submittedName>
        <fullName evidence="1">Cullin-associated NEDD8-dissociated protein 1</fullName>
    </submittedName>
</protein>
<keyword evidence="2" id="KW-1185">Reference proteome</keyword>
<sequence>MLSGTDIISMPFTNAYEPELFRERFHSEGTCGERSTEVAEQGKWAGLDREQVLKSFEAIVLGRVEVKAEDFRARAHSECGTRLLDNNLPLAAEVVEWPFICIIEADFGFVMSPTHSRPLGAGKMPVEPQLIDTSPVKREVGNGTFEYDVDVGLRLRKKRCMIGAFEMEYLLRWTFVDHAFLYSKRYSIVF</sequence>
<name>A0A5A7QZ81_STRAF</name>